<evidence type="ECO:0000313" key="2">
    <source>
        <dbReference type="Proteomes" id="UP000016927"/>
    </source>
</evidence>
<protein>
    <submittedName>
        <fullName evidence="1">RAS-like GTP-binding protein</fullName>
    </submittedName>
</protein>
<dbReference type="Pfam" id="PF00071">
    <property type="entry name" value="Ras"/>
    <property type="match status" value="1"/>
</dbReference>
<evidence type="ECO:0000313" key="1">
    <source>
        <dbReference type="EMBL" id="EOB11520.1"/>
    </source>
</evidence>
<gene>
    <name evidence="1" type="ORF">NBO_1106gi002</name>
</gene>
<name>R0MBV2_NOSB1</name>
<dbReference type="GO" id="GO:0005525">
    <property type="term" value="F:GTP binding"/>
    <property type="evidence" value="ECO:0007669"/>
    <property type="project" value="InterPro"/>
</dbReference>
<dbReference type="GO" id="GO:0003924">
    <property type="term" value="F:GTPase activity"/>
    <property type="evidence" value="ECO:0007669"/>
    <property type="project" value="InterPro"/>
</dbReference>
<reference evidence="1 2" key="1">
    <citation type="journal article" date="2013" name="BMC Genomics">
        <title>Comparative genomics of parasitic silkworm microsporidia reveal an association between genome expansion and host adaptation.</title>
        <authorList>
            <person name="Pan G."/>
            <person name="Xu J."/>
            <person name="Li T."/>
            <person name="Xia Q."/>
            <person name="Liu S.L."/>
            <person name="Zhang G."/>
            <person name="Li S."/>
            <person name="Li C."/>
            <person name="Liu H."/>
            <person name="Yang L."/>
            <person name="Liu T."/>
            <person name="Zhang X."/>
            <person name="Wu Z."/>
            <person name="Fan W."/>
            <person name="Dang X."/>
            <person name="Xiang H."/>
            <person name="Tao M."/>
            <person name="Li Y."/>
            <person name="Hu J."/>
            <person name="Li Z."/>
            <person name="Lin L."/>
            <person name="Luo J."/>
            <person name="Geng L."/>
            <person name="Wang L."/>
            <person name="Long M."/>
            <person name="Wan Y."/>
            <person name="He N."/>
            <person name="Zhang Z."/>
            <person name="Lu C."/>
            <person name="Keeling P.J."/>
            <person name="Wang J."/>
            <person name="Xiang Z."/>
            <person name="Zhou Z."/>
        </authorList>
    </citation>
    <scope>NUCLEOTIDE SEQUENCE [LARGE SCALE GENOMIC DNA]</scope>
    <source>
        <strain evidence="2">CQ1 / CVCC 102059</strain>
    </source>
</reference>
<dbReference type="AlphaFoldDB" id="R0MBV2"/>
<dbReference type="Gene3D" id="3.40.50.300">
    <property type="entry name" value="P-loop containing nucleotide triphosphate hydrolases"/>
    <property type="match status" value="1"/>
</dbReference>
<dbReference type="InterPro" id="IPR001806">
    <property type="entry name" value="Small_GTPase"/>
</dbReference>
<sequence length="59" mass="6783">MDLAKRIGAIAYFECSAKANKGIEEIFEQISKYALKEHFKNTKGRFSQFLDVFNCCSKN</sequence>
<dbReference type="EMBL" id="KB910013">
    <property type="protein sequence ID" value="EOB11520.1"/>
    <property type="molecule type" value="Genomic_DNA"/>
</dbReference>
<dbReference type="InterPro" id="IPR027417">
    <property type="entry name" value="P-loop_NTPase"/>
</dbReference>
<dbReference type="SUPFAM" id="SSF52540">
    <property type="entry name" value="P-loop containing nucleoside triphosphate hydrolases"/>
    <property type="match status" value="1"/>
</dbReference>
<dbReference type="Proteomes" id="UP000016927">
    <property type="component" value="Unassembled WGS sequence"/>
</dbReference>
<dbReference type="VEuPathDB" id="MicrosporidiaDB:NBO_1106gi002"/>
<keyword evidence="2" id="KW-1185">Reference proteome</keyword>
<organism evidence="1 2">
    <name type="scientific">Nosema bombycis (strain CQ1 / CVCC 102059)</name>
    <name type="common">Microsporidian parasite</name>
    <name type="synonym">Pebrine of silkworm</name>
    <dbReference type="NCBI Taxonomy" id="578461"/>
    <lineage>
        <taxon>Eukaryota</taxon>
        <taxon>Fungi</taxon>
        <taxon>Fungi incertae sedis</taxon>
        <taxon>Microsporidia</taxon>
        <taxon>Nosematidae</taxon>
        <taxon>Nosema</taxon>
    </lineage>
</organism>
<dbReference type="OrthoDB" id="8830751at2759"/>
<proteinExistence type="predicted"/>
<dbReference type="HOGENOM" id="CLU_2961384_0_0_1"/>
<accession>R0MBV2</accession>